<proteinExistence type="predicted"/>
<dbReference type="EMBL" id="CP074405">
    <property type="protein sequence ID" value="QVI62188.1"/>
    <property type="molecule type" value="Genomic_DNA"/>
</dbReference>
<evidence type="ECO:0000256" key="7">
    <source>
        <dbReference type="SAM" id="SignalP"/>
    </source>
</evidence>
<organism evidence="9 10">
    <name type="scientific">Cellulomonas wangleii</name>
    <dbReference type="NCBI Taxonomy" id="2816956"/>
    <lineage>
        <taxon>Bacteria</taxon>
        <taxon>Bacillati</taxon>
        <taxon>Actinomycetota</taxon>
        <taxon>Actinomycetes</taxon>
        <taxon>Micrococcales</taxon>
        <taxon>Cellulomonadaceae</taxon>
        <taxon>Cellulomonas</taxon>
    </lineage>
</organism>
<evidence type="ECO:0000256" key="6">
    <source>
        <dbReference type="SAM" id="Phobius"/>
    </source>
</evidence>
<feature type="chain" id="PRO_5046405549" evidence="7">
    <location>
        <begin position="38"/>
        <end position="232"/>
    </location>
</feature>
<evidence type="ECO:0000256" key="5">
    <source>
        <dbReference type="SAM" id="MobiDB-lite"/>
    </source>
</evidence>
<feature type="transmembrane region" description="Helical" evidence="6">
    <location>
        <begin position="188"/>
        <end position="211"/>
    </location>
</feature>
<evidence type="ECO:0000256" key="2">
    <source>
        <dbReference type="ARBA" id="ARBA00022723"/>
    </source>
</evidence>
<keyword evidence="6" id="KW-0472">Membrane</keyword>
<evidence type="ECO:0000313" key="9">
    <source>
        <dbReference type="EMBL" id="QVI62188.1"/>
    </source>
</evidence>
<dbReference type="Pfam" id="PF04234">
    <property type="entry name" value="CopC"/>
    <property type="match status" value="1"/>
</dbReference>
<gene>
    <name evidence="9" type="ORF">KG103_17530</name>
</gene>
<feature type="compositionally biased region" description="Low complexity" evidence="5">
    <location>
        <begin position="146"/>
        <end position="157"/>
    </location>
</feature>
<dbReference type="Proteomes" id="UP000677804">
    <property type="component" value="Chromosome"/>
</dbReference>
<feature type="region of interest" description="Disordered" evidence="5">
    <location>
        <begin position="211"/>
        <end position="232"/>
    </location>
</feature>
<protein>
    <submittedName>
        <fullName evidence="9">Copper resistance protein CopC</fullName>
    </submittedName>
</protein>
<feature type="signal peptide" evidence="7">
    <location>
        <begin position="1"/>
        <end position="37"/>
    </location>
</feature>
<sequence length="232" mass="22956">MPSVVPAPAARAGWRPAVLALVLALVLAVLAASPAEAHNTLRSTDPADGSTVPAAPAQVTLTFDQPAMELGTQVVVTAPDGVVVSDGPVRLVDSSVVQPLVETLPAGAYTVDWRVTSADGHPLSGTFGFTATAASPVLEPAPADPAPTEGAADATPTPEEPAADEPTDVFTATATPPVALADDDGVPAWVWVVLAVGVLAALAGGGAALAARRRAATSDGPGSTDADGPSER</sequence>
<keyword evidence="10" id="KW-1185">Reference proteome</keyword>
<dbReference type="InterPro" id="IPR014756">
    <property type="entry name" value="Ig_E-set"/>
</dbReference>
<comment type="subcellular location">
    <subcellularLocation>
        <location evidence="1">Cell envelope</location>
    </subcellularLocation>
</comment>
<keyword evidence="2" id="KW-0479">Metal-binding</keyword>
<dbReference type="SUPFAM" id="SSF81296">
    <property type="entry name" value="E set domains"/>
    <property type="match status" value="1"/>
</dbReference>
<reference evidence="9 10" key="1">
    <citation type="submission" date="2021-05" db="EMBL/GenBank/DDBJ databases">
        <title>Novel species in genus Cellulomonas.</title>
        <authorList>
            <person name="Zhang G."/>
        </authorList>
    </citation>
    <scope>NUCLEOTIDE SEQUENCE [LARGE SCALE GENOMIC DNA]</scope>
    <source>
        <strain evidence="10">zg-ZUI222</strain>
    </source>
</reference>
<dbReference type="PANTHER" id="PTHR34820">
    <property type="entry name" value="INNER MEMBRANE PROTEIN YEBZ"/>
    <property type="match status" value="1"/>
</dbReference>
<dbReference type="RefSeq" id="WP_207339756.1">
    <property type="nucleotide sequence ID" value="NZ_CP074405.1"/>
</dbReference>
<evidence type="ECO:0000256" key="3">
    <source>
        <dbReference type="ARBA" id="ARBA00022729"/>
    </source>
</evidence>
<evidence type="ECO:0000256" key="1">
    <source>
        <dbReference type="ARBA" id="ARBA00004196"/>
    </source>
</evidence>
<evidence type="ECO:0000256" key="4">
    <source>
        <dbReference type="ARBA" id="ARBA00023008"/>
    </source>
</evidence>
<keyword evidence="6" id="KW-0812">Transmembrane</keyword>
<evidence type="ECO:0000313" key="10">
    <source>
        <dbReference type="Proteomes" id="UP000677804"/>
    </source>
</evidence>
<dbReference type="InterPro" id="IPR014755">
    <property type="entry name" value="Cu-Rt/internalin_Ig-like"/>
</dbReference>
<evidence type="ECO:0000259" key="8">
    <source>
        <dbReference type="Pfam" id="PF04234"/>
    </source>
</evidence>
<keyword evidence="6" id="KW-1133">Transmembrane helix</keyword>
<dbReference type="PANTHER" id="PTHR34820:SF4">
    <property type="entry name" value="INNER MEMBRANE PROTEIN YEBZ"/>
    <property type="match status" value="1"/>
</dbReference>
<feature type="domain" description="CopC" evidence="8">
    <location>
        <begin position="38"/>
        <end position="130"/>
    </location>
</feature>
<keyword evidence="3 7" id="KW-0732">Signal</keyword>
<feature type="region of interest" description="Disordered" evidence="5">
    <location>
        <begin position="137"/>
        <end position="167"/>
    </location>
</feature>
<name>A0ABX8D419_9CELL</name>
<dbReference type="Gene3D" id="2.60.40.1220">
    <property type="match status" value="1"/>
</dbReference>
<dbReference type="InterPro" id="IPR007348">
    <property type="entry name" value="CopC_dom"/>
</dbReference>
<keyword evidence="4" id="KW-0186">Copper</keyword>
<accession>A0ABX8D419</accession>
<dbReference type="InterPro" id="IPR032694">
    <property type="entry name" value="CopC/D"/>
</dbReference>